<dbReference type="Pfam" id="PF05331">
    <property type="entry name" value="DUF742"/>
    <property type="match status" value="1"/>
</dbReference>
<gene>
    <name evidence="2" type="ORF">SAMN05216481_104214</name>
</gene>
<dbReference type="PANTHER" id="PTHR36221">
    <property type="entry name" value="DUF742 DOMAIN-CONTAINING PROTEIN"/>
    <property type="match status" value="1"/>
</dbReference>
<dbReference type="AlphaFoldDB" id="A0A1H9DPD9"/>
<organism evidence="2 3">
    <name type="scientific">Streptomyces radiopugnans</name>
    <dbReference type="NCBI Taxonomy" id="403935"/>
    <lineage>
        <taxon>Bacteria</taxon>
        <taxon>Bacillati</taxon>
        <taxon>Actinomycetota</taxon>
        <taxon>Actinomycetes</taxon>
        <taxon>Kitasatosporales</taxon>
        <taxon>Streptomycetaceae</taxon>
        <taxon>Streptomyces</taxon>
    </lineage>
</organism>
<dbReference type="Proteomes" id="UP000199055">
    <property type="component" value="Unassembled WGS sequence"/>
</dbReference>
<reference evidence="2 3" key="1">
    <citation type="submission" date="2016-10" db="EMBL/GenBank/DDBJ databases">
        <authorList>
            <person name="de Groot N.N."/>
        </authorList>
    </citation>
    <scope>NUCLEOTIDE SEQUENCE [LARGE SCALE GENOMIC DNA]</scope>
    <source>
        <strain evidence="2 3">CGMCC 4.3519</strain>
    </source>
</reference>
<keyword evidence="3" id="KW-1185">Reference proteome</keyword>
<dbReference type="PANTHER" id="PTHR36221:SF1">
    <property type="entry name" value="DUF742 DOMAIN-CONTAINING PROTEIN"/>
    <property type="match status" value="1"/>
</dbReference>
<sequence>MNHWTDSLESDGEEEDSLVRPYTITRGRTAPQRDDLTLITVVTTVEPEEGRPAGRRLEPEHRAIVEQCREPAAVAEIAAELDLPVSVTKILIGDLVALGRVTTRPPLADGGSGGLNVETLQAVRDGLQRL</sequence>
<evidence type="ECO:0000313" key="3">
    <source>
        <dbReference type="Proteomes" id="UP000199055"/>
    </source>
</evidence>
<proteinExistence type="predicted"/>
<name>A0A1H9DPD9_9ACTN</name>
<evidence type="ECO:0000256" key="1">
    <source>
        <dbReference type="SAM" id="MobiDB-lite"/>
    </source>
</evidence>
<evidence type="ECO:0008006" key="4">
    <source>
        <dbReference type="Google" id="ProtNLM"/>
    </source>
</evidence>
<dbReference type="RefSeq" id="WP_093658233.1">
    <property type="nucleotide sequence ID" value="NZ_FOET01000004.1"/>
</dbReference>
<protein>
    <recommendedName>
        <fullName evidence="4">DUF742 domain-containing protein</fullName>
    </recommendedName>
</protein>
<dbReference type="InterPro" id="IPR007995">
    <property type="entry name" value="DUF742"/>
</dbReference>
<feature type="region of interest" description="Disordered" evidence="1">
    <location>
        <begin position="1"/>
        <end position="29"/>
    </location>
</feature>
<dbReference type="STRING" id="403935.SAMN05216481_104214"/>
<evidence type="ECO:0000313" key="2">
    <source>
        <dbReference type="EMBL" id="SEQ15354.1"/>
    </source>
</evidence>
<accession>A0A1H9DPD9</accession>
<dbReference type="EMBL" id="FOET01000004">
    <property type="protein sequence ID" value="SEQ15354.1"/>
    <property type="molecule type" value="Genomic_DNA"/>
</dbReference>